<evidence type="ECO:0000313" key="3">
    <source>
        <dbReference type="Proteomes" id="UP000035017"/>
    </source>
</evidence>
<proteinExistence type="predicted"/>
<name>A0A0D0KME7_AGRTU</name>
<gene>
    <name evidence="2" type="ORF">RU07_21475</name>
</gene>
<dbReference type="GO" id="GO:0016747">
    <property type="term" value="F:acyltransferase activity, transferring groups other than amino-acyl groups"/>
    <property type="evidence" value="ECO:0007669"/>
    <property type="project" value="InterPro"/>
</dbReference>
<protein>
    <submittedName>
        <fullName evidence="2">Acetyltransferase</fullName>
    </submittedName>
</protein>
<dbReference type="Gene3D" id="3.40.630.30">
    <property type="match status" value="1"/>
</dbReference>
<dbReference type="OrthoDB" id="2135706at2"/>
<dbReference type="EMBL" id="JXQV01000030">
    <property type="protein sequence ID" value="KIP99216.1"/>
    <property type="molecule type" value="Genomic_DNA"/>
</dbReference>
<dbReference type="SUPFAM" id="SSF55729">
    <property type="entry name" value="Acyl-CoA N-acyltransferases (Nat)"/>
    <property type="match status" value="1"/>
</dbReference>
<feature type="domain" description="N-acetyltransferase" evidence="1">
    <location>
        <begin position="1"/>
        <end position="145"/>
    </location>
</feature>
<dbReference type="PANTHER" id="PTHR43617">
    <property type="entry name" value="L-AMINO ACID N-ACETYLTRANSFERASE"/>
    <property type="match status" value="1"/>
</dbReference>
<keyword evidence="2" id="KW-0808">Transferase</keyword>
<accession>A0A0D0KME7</accession>
<dbReference type="InterPro" id="IPR050276">
    <property type="entry name" value="MshD_Acetyltransferase"/>
</dbReference>
<reference evidence="2 3" key="1">
    <citation type="submission" date="2014-12" db="EMBL/GenBank/DDBJ databases">
        <title>16Stimator: statistical estimation of ribosomal gene copy numbers from draft genome assemblies.</title>
        <authorList>
            <person name="Perisin M.A."/>
            <person name="Vetter M."/>
            <person name="Gilbert J.A."/>
            <person name="Bergelson J."/>
        </authorList>
    </citation>
    <scope>NUCLEOTIDE SEQUENCE [LARGE SCALE GENOMIC DNA]</scope>
    <source>
        <strain evidence="2 3">MEJ076</strain>
    </source>
</reference>
<organism evidence="2 3">
    <name type="scientific">Agrobacterium tumefaciens</name>
    <dbReference type="NCBI Taxonomy" id="358"/>
    <lineage>
        <taxon>Bacteria</taxon>
        <taxon>Pseudomonadati</taxon>
        <taxon>Pseudomonadota</taxon>
        <taxon>Alphaproteobacteria</taxon>
        <taxon>Hyphomicrobiales</taxon>
        <taxon>Rhizobiaceae</taxon>
        <taxon>Rhizobium/Agrobacterium group</taxon>
        <taxon>Agrobacterium</taxon>
        <taxon>Agrobacterium tumefaciens complex</taxon>
    </lineage>
</organism>
<dbReference type="CDD" id="cd04301">
    <property type="entry name" value="NAT_SF"/>
    <property type="match status" value="1"/>
</dbReference>
<dbReference type="AlphaFoldDB" id="A0A0D0KME7"/>
<dbReference type="InterPro" id="IPR016181">
    <property type="entry name" value="Acyl_CoA_acyltransferase"/>
</dbReference>
<dbReference type="PROSITE" id="PS51186">
    <property type="entry name" value="GNAT"/>
    <property type="match status" value="1"/>
</dbReference>
<evidence type="ECO:0000259" key="1">
    <source>
        <dbReference type="PROSITE" id="PS51186"/>
    </source>
</evidence>
<dbReference type="InterPro" id="IPR000182">
    <property type="entry name" value="GNAT_dom"/>
</dbReference>
<dbReference type="PANTHER" id="PTHR43617:SF34">
    <property type="entry name" value="PUTATIVE-RELATED"/>
    <property type="match status" value="1"/>
</dbReference>
<dbReference type="Proteomes" id="UP000035017">
    <property type="component" value="Unassembled WGS sequence"/>
</dbReference>
<evidence type="ECO:0000313" key="2">
    <source>
        <dbReference type="EMBL" id="KIP99216.1"/>
    </source>
</evidence>
<dbReference type="Pfam" id="PF00583">
    <property type="entry name" value="Acetyltransf_1"/>
    <property type="match status" value="1"/>
</dbReference>
<comment type="caution">
    <text evidence="2">The sequence shown here is derived from an EMBL/GenBank/DDBJ whole genome shotgun (WGS) entry which is preliminary data.</text>
</comment>
<sequence length="153" mass="17210">MTEADRNAVGLVGFAAWKSSSAFESTYLDPVVIERVRGEFETFALQTQCDVAIVEIDGILVGWGACEGDADYISDIWIDPDFQGRGIGRAIVDHFLDQMRSSHIPVAKIATHAQNINAIRLYERCGFHIVWRGPQWSETMQVELQKVRLELIL</sequence>